<organism evidence="1 2">
    <name type="scientific">Algimonas ampicilliniresistens</name>
    <dbReference type="NCBI Taxonomy" id="1298735"/>
    <lineage>
        <taxon>Bacteria</taxon>
        <taxon>Pseudomonadati</taxon>
        <taxon>Pseudomonadota</taxon>
        <taxon>Alphaproteobacteria</taxon>
        <taxon>Maricaulales</taxon>
        <taxon>Robiginitomaculaceae</taxon>
        <taxon>Algimonas</taxon>
    </lineage>
</organism>
<keyword evidence="2" id="KW-1185">Reference proteome</keyword>
<dbReference type="SUPFAM" id="SSF52172">
    <property type="entry name" value="CheY-like"/>
    <property type="match status" value="1"/>
</dbReference>
<comment type="caution">
    <text evidence="1">The sequence shown here is derived from an EMBL/GenBank/DDBJ whole genome shotgun (WGS) entry which is preliminary data.</text>
</comment>
<name>A0ABQ5V7X7_9PROT</name>
<evidence type="ECO:0000313" key="2">
    <source>
        <dbReference type="Proteomes" id="UP001161391"/>
    </source>
</evidence>
<dbReference type="RefSeq" id="WP_284386691.1">
    <property type="nucleotide sequence ID" value="NZ_BSNK01000001.1"/>
</dbReference>
<dbReference type="InterPro" id="IPR011006">
    <property type="entry name" value="CheY-like_superfamily"/>
</dbReference>
<reference evidence="1" key="2">
    <citation type="submission" date="2023-01" db="EMBL/GenBank/DDBJ databases">
        <title>Draft genome sequence of Algimonas ampicilliniresistens strain NBRC 108219.</title>
        <authorList>
            <person name="Sun Q."/>
            <person name="Mori K."/>
        </authorList>
    </citation>
    <scope>NUCLEOTIDE SEQUENCE</scope>
    <source>
        <strain evidence="1">NBRC 108219</strain>
    </source>
</reference>
<dbReference type="EMBL" id="BSNK01000001">
    <property type="protein sequence ID" value="GLQ22372.1"/>
    <property type="molecule type" value="Genomic_DNA"/>
</dbReference>
<sequence>MSLSAAQPVIYMIDSQSATLASMRPLLEASGRPVMEVDDADTFSHDVLAHRTVRRCDAIILDLDGGQAPIYRLLNLVMGETDRPKIVLMAGDDAPLGDTDSFLQSRLHVLHHPARPRDLLDILDDDS</sequence>
<reference evidence="1" key="1">
    <citation type="journal article" date="2014" name="Int. J. Syst. Evol. Microbiol.">
        <title>Complete genome of a new Firmicutes species belonging to the dominant human colonic microbiota ('Ruminococcus bicirculans') reveals two chromosomes and a selective capacity to utilize plant glucans.</title>
        <authorList>
            <consortium name="NISC Comparative Sequencing Program"/>
            <person name="Wegmann U."/>
            <person name="Louis P."/>
            <person name="Goesmann A."/>
            <person name="Henrissat B."/>
            <person name="Duncan S.H."/>
            <person name="Flint H.J."/>
        </authorList>
    </citation>
    <scope>NUCLEOTIDE SEQUENCE</scope>
    <source>
        <strain evidence="1">NBRC 108219</strain>
    </source>
</reference>
<accession>A0ABQ5V7X7</accession>
<dbReference type="Proteomes" id="UP001161391">
    <property type="component" value="Unassembled WGS sequence"/>
</dbReference>
<proteinExistence type="predicted"/>
<protein>
    <recommendedName>
        <fullName evidence="3">Response regulator</fullName>
    </recommendedName>
</protein>
<evidence type="ECO:0000313" key="1">
    <source>
        <dbReference type="EMBL" id="GLQ22372.1"/>
    </source>
</evidence>
<evidence type="ECO:0008006" key="3">
    <source>
        <dbReference type="Google" id="ProtNLM"/>
    </source>
</evidence>
<gene>
    <name evidence="1" type="ORF">GCM10007853_02460</name>
</gene>